<organism evidence="3 4">
    <name type="scientific">Jiangella alkaliphila</name>
    <dbReference type="NCBI Taxonomy" id="419479"/>
    <lineage>
        <taxon>Bacteria</taxon>
        <taxon>Bacillati</taxon>
        <taxon>Actinomycetota</taxon>
        <taxon>Actinomycetes</taxon>
        <taxon>Jiangellales</taxon>
        <taxon>Jiangellaceae</taxon>
        <taxon>Jiangella</taxon>
    </lineage>
</organism>
<dbReference type="Proteomes" id="UP000182977">
    <property type="component" value="Chromosome I"/>
</dbReference>
<dbReference type="Pfam" id="PF09130">
    <property type="entry name" value="DUF1932"/>
    <property type="match status" value="1"/>
</dbReference>
<dbReference type="SUPFAM" id="SSF51735">
    <property type="entry name" value="NAD(P)-binding Rossmann-fold domains"/>
    <property type="match status" value="1"/>
</dbReference>
<dbReference type="Pfam" id="PF03446">
    <property type="entry name" value="NAD_binding_2"/>
    <property type="match status" value="1"/>
</dbReference>
<evidence type="ECO:0000313" key="4">
    <source>
        <dbReference type="Proteomes" id="UP000182977"/>
    </source>
</evidence>
<dbReference type="Gene3D" id="1.10.1040.10">
    <property type="entry name" value="N-(1-d-carboxylethyl)-l-norvaline Dehydrogenase, domain 2"/>
    <property type="match status" value="1"/>
</dbReference>
<reference evidence="4" key="1">
    <citation type="submission" date="2016-10" db="EMBL/GenBank/DDBJ databases">
        <authorList>
            <person name="Varghese N."/>
            <person name="Submissions S."/>
        </authorList>
    </citation>
    <scope>NUCLEOTIDE SEQUENCE [LARGE SCALE GENOMIC DNA]</scope>
    <source>
        <strain evidence="4">DSM 45079</strain>
    </source>
</reference>
<gene>
    <name evidence="3" type="ORF">SAMN04488563_5729</name>
</gene>
<dbReference type="PANTHER" id="PTHR43580">
    <property type="entry name" value="OXIDOREDUCTASE GLYR1-RELATED"/>
    <property type="match status" value="1"/>
</dbReference>
<dbReference type="AlphaFoldDB" id="A0A1H2LB85"/>
<dbReference type="InterPro" id="IPR013328">
    <property type="entry name" value="6PGD_dom2"/>
</dbReference>
<evidence type="ECO:0000259" key="2">
    <source>
        <dbReference type="Pfam" id="PF09130"/>
    </source>
</evidence>
<feature type="domain" description="Phosphogluconate dehydrogenase NAD-binding putative C-terminal" evidence="2">
    <location>
        <begin position="195"/>
        <end position="265"/>
    </location>
</feature>
<dbReference type="GO" id="GO:0050661">
    <property type="term" value="F:NADP binding"/>
    <property type="evidence" value="ECO:0007669"/>
    <property type="project" value="InterPro"/>
</dbReference>
<accession>A0A1H2LB85</accession>
<dbReference type="InterPro" id="IPR036291">
    <property type="entry name" value="NAD(P)-bd_dom_sf"/>
</dbReference>
<dbReference type="InterPro" id="IPR051265">
    <property type="entry name" value="HIBADH-related_NP60_sf"/>
</dbReference>
<dbReference type="Gene3D" id="3.40.50.720">
    <property type="entry name" value="NAD(P)-binding Rossmann-like Domain"/>
    <property type="match status" value="1"/>
</dbReference>
<dbReference type="OrthoDB" id="943692at2"/>
<dbReference type="RefSeq" id="WP_046769685.1">
    <property type="nucleotide sequence ID" value="NZ_KQ061238.1"/>
</dbReference>
<dbReference type="SUPFAM" id="SSF48179">
    <property type="entry name" value="6-phosphogluconate dehydrogenase C-terminal domain-like"/>
    <property type="match status" value="1"/>
</dbReference>
<protein>
    <recommendedName>
        <fullName evidence="5">3-hydroxyisobutyrate dehydrogenase</fullName>
    </recommendedName>
</protein>
<name>A0A1H2LB85_9ACTN</name>
<dbReference type="EMBL" id="LT629791">
    <property type="protein sequence ID" value="SDU78189.1"/>
    <property type="molecule type" value="Genomic_DNA"/>
</dbReference>
<dbReference type="InterPro" id="IPR008927">
    <property type="entry name" value="6-PGluconate_DH-like_C_sf"/>
</dbReference>
<keyword evidence="4" id="KW-1185">Reference proteome</keyword>
<dbReference type="STRING" id="419479.SAMN04488563_5729"/>
<evidence type="ECO:0000313" key="3">
    <source>
        <dbReference type="EMBL" id="SDU78189.1"/>
    </source>
</evidence>
<dbReference type="PANTHER" id="PTHR43580:SF2">
    <property type="entry name" value="CYTOKINE-LIKE NUCLEAR FACTOR N-PAC"/>
    <property type="match status" value="1"/>
</dbReference>
<evidence type="ECO:0000259" key="1">
    <source>
        <dbReference type="Pfam" id="PF03446"/>
    </source>
</evidence>
<feature type="domain" description="6-phosphogluconate dehydrogenase NADP-binding" evidence="1">
    <location>
        <begin position="10"/>
        <end position="126"/>
    </location>
</feature>
<evidence type="ECO:0008006" key="5">
    <source>
        <dbReference type="Google" id="ProtNLM"/>
    </source>
</evidence>
<sequence length="270" mass="28021">MELAHDVVRLGFVGMGEAAGAIAAGLPASAVALCAFDARADDQAVRERAAAGGVTLVATPAELAERCDVIIALTSGSSAVAVAEGLAGELRPEHVYADWNSASPHTKRRVAAVVEPTGARFADGAVMAAVPAHGHRVPVLLSGDGAGELHGHGERLGMNLRVVGPQPGQAAAIKMLRSLIVKGLESLVVECAAAAEYYGVEDEVLRSLDGTPDTSDWRALSAYLQARVRAHGQRRAGELDEVARTLADAGVEPWLAEAAARRMRWAAETS</sequence>
<dbReference type="InterPro" id="IPR015814">
    <property type="entry name" value="Pgluconate_DH_NAD-bd_C"/>
</dbReference>
<dbReference type="InterPro" id="IPR006115">
    <property type="entry name" value="6PGDH_NADP-bd"/>
</dbReference>
<proteinExistence type="predicted"/>